<name>A0A235BTB3_UNCW3</name>
<evidence type="ECO:0000259" key="2">
    <source>
        <dbReference type="Pfam" id="PF07584"/>
    </source>
</evidence>
<dbReference type="NCBIfam" id="TIGR02226">
    <property type="entry name" value="two_anch"/>
    <property type="match status" value="1"/>
</dbReference>
<evidence type="ECO:0000313" key="4">
    <source>
        <dbReference type="Proteomes" id="UP000215559"/>
    </source>
</evidence>
<gene>
    <name evidence="3" type="ORF">CH330_07530</name>
</gene>
<dbReference type="PANTHER" id="PTHR37464">
    <property type="entry name" value="BLL2463 PROTEIN"/>
    <property type="match status" value="1"/>
</dbReference>
<protein>
    <recommendedName>
        <fullName evidence="2">Aerotolerance regulator N-terminal domain-containing protein</fullName>
    </recommendedName>
</protein>
<dbReference type="InterPro" id="IPR036465">
    <property type="entry name" value="vWFA_dom_sf"/>
</dbReference>
<dbReference type="EMBL" id="NOZP01000136">
    <property type="protein sequence ID" value="OYD14795.1"/>
    <property type="molecule type" value="Genomic_DNA"/>
</dbReference>
<dbReference type="Pfam" id="PF07584">
    <property type="entry name" value="BatA"/>
    <property type="match status" value="1"/>
</dbReference>
<reference evidence="3 4" key="1">
    <citation type="submission" date="2017-07" db="EMBL/GenBank/DDBJ databases">
        <title>Recovery of genomes from metagenomes via a dereplication, aggregation, and scoring strategy.</title>
        <authorList>
            <person name="Sieber C.M."/>
            <person name="Probst A.J."/>
            <person name="Sharrar A."/>
            <person name="Thomas B.C."/>
            <person name="Hess M."/>
            <person name="Tringe S.G."/>
            <person name="Banfield J.F."/>
        </authorList>
    </citation>
    <scope>NUCLEOTIDE SEQUENCE [LARGE SCALE GENOMIC DNA]</scope>
    <source>
        <strain evidence="3">JGI_Cruoil_03_51_56</strain>
    </source>
</reference>
<dbReference type="AlphaFoldDB" id="A0A235BTB3"/>
<dbReference type="Proteomes" id="UP000215559">
    <property type="component" value="Unassembled WGS sequence"/>
</dbReference>
<evidence type="ECO:0000313" key="3">
    <source>
        <dbReference type="EMBL" id="OYD14795.1"/>
    </source>
</evidence>
<dbReference type="SUPFAM" id="SSF53300">
    <property type="entry name" value="vWA-like"/>
    <property type="match status" value="1"/>
</dbReference>
<dbReference type="PANTHER" id="PTHR37464:SF1">
    <property type="entry name" value="BLL2463 PROTEIN"/>
    <property type="match status" value="1"/>
</dbReference>
<feature type="domain" description="Aerotolerance regulator N-terminal" evidence="2">
    <location>
        <begin position="1"/>
        <end position="76"/>
    </location>
</feature>
<sequence>MGFSTPGLLPFIALAAIPIIIHILSRLRLRHAPFPSLILLRTVRRERFSWVRLKEILLLILRTLALASLLLALARPYLTRSIPGIGQATDIIIVIDDSYSTTYADRWENCLSAARKLIRSIGTDRKVILLTASGQIQQDKPVPRGPALALLDSLRPTSLAPKLDSVLKRASTIAESIKASVVVITDRQERSLSSNWHADPGVNITLLDIGSDTFNNAGISRLYPEDRFAAAGKPVRIKADIFNYGSREVTRTAALSLDGQKEEKVLKIPPRTRRTIIFASAVSKPGTYVGQLELRSDSLGTDDKRYIVVHLPEKTHILIVESASITGRYVSDALTADSAARFQVDLVKVKRFSRCDPRNYQVIVIMDPASLKASDWTRFGFYLSSGGAGLLMPGLVPADTSRIGPYIRSFGLVRPAGFVSTSEIDTTHPILERIKLTRLASARIWQYSRLDAKGNLVLARLSDHNPFILENLAHRLIIWAIAPTPEFSDFIYKAVFVPLLHRTVSYLAQISFRTEYIAGDTIRLQLDNSSALVVNTPKGRIRLEPTMRRGRPTVTLTNTSLPGIYTFKSETENKIFRTVAVNPLAEEGNLIRFSSDRLKSQGIQLYSGTLPESADFTVPLLYLAAAAFAAELLLLF</sequence>
<feature type="transmembrane region" description="Helical" evidence="1">
    <location>
        <begin position="56"/>
        <end position="78"/>
    </location>
</feature>
<evidence type="ECO:0000256" key="1">
    <source>
        <dbReference type="SAM" id="Phobius"/>
    </source>
</evidence>
<keyword evidence="1" id="KW-0812">Transmembrane</keyword>
<proteinExistence type="predicted"/>
<dbReference type="InterPro" id="IPR011933">
    <property type="entry name" value="Double_TM_dom"/>
</dbReference>
<dbReference type="InterPro" id="IPR024163">
    <property type="entry name" value="Aerotolerance_reg_N"/>
</dbReference>
<keyword evidence="1" id="KW-1133">Transmembrane helix</keyword>
<accession>A0A235BTB3</accession>
<keyword evidence="1" id="KW-0472">Membrane</keyword>
<comment type="caution">
    <text evidence="3">The sequence shown here is derived from an EMBL/GenBank/DDBJ whole genome shotgun (WGS) entry which is preliminary data.</text>
</comment>
<organism evidence="3 4">
    <name type="scientific">candidate division WOR-3 bacterium JGI_Cruoil_03_51_56</name>
    <dbReference type="NCBI Taxonomy" id="1973747"/>
    <lineage>
        <taxon>Bacteria</taxon>
        <taxon>Bacteria division WOR-3</taxon>
    </lineage>
</organism>
<feature type="transmembrane region" description="Helical" evidence="1">
    <location>
        <begin position="6"/>
        <end position="24"/>
    </location>
</feature>